<evidence type="ECO:0000313" key="2">
    <source>
        <dbReference type="EMBL" id="RDC62032.1"/>
    </source>
</evidence>
<feature type="transmembrane region" description="Helical" evidence="1">
    <location>
        <begin position="42"/>
        <end position="60"/>
    </location>
</feature>
<keyword evidence="1" id="KW-0472">Membrane</keyword>
<proteinExistence type="predicted"/>
<keyword evidence="1" id="KW-0812">Transmembrane</keyword>
<dbReference type="EMBL" id="QASA01000001">
    <property type="protein sequence ID" value="RDC62032.1"/>
    <property type="molecule type" value="Genomic_DNA"/>
</dbReference>
<keyword evidence="1" id="KW-1133">Transmembrane helix</keyword>
<feature type="transmembrane region" description="Helical" evidence="1">
    <location>
        <begin position="72"/>
        <end position="91"/>
    </location>
</feature>
<dbReference type="AlphaFoldDB" id="A0A369QC64"/>
<name>A0A369QC64_9BACT</name>
<reference evidence="2 3" key="1">
    <citation type="submission" date="2018-04" db="EMBL/GenBank/DDBJ databases">
        <title>Adhaeribacter sp. HMF7616 genome sequencing and assembly.</title>
        <authorList>
            <person name="Kang H."/>
            <person name="Kang J."/>
            <person name="Cha I."/>
            <person name="Kim H."/>
            <person name="Joh K."/>
        </authorList>
    </citation>
    <scope>NUCLEOTIDE SEQUENCE [LARGE SCALE GENOMIC DNA]</scope>
    <source>
        <strain evidence="2 3">HMF7616</strain>
    </source>
</reference>
<organism evidence="2 3">
    <name type="scientific">Adhaeribacter pallidiroseus</name>
    <dbReference type="NCBI Taxonomy" id="2072847"/>
    <lineage>
        <taxon>Bacteria</taxon>
        <taxon>Pseudomonadati</taxon>
        <taxon>Bacteroidota</taxon>
        <taxon>Cytophagia</taxon>
        <taxon>Cytophagales</taxon>
        <taxon>Hymenobacteraceae</taxon>
        <taxon>Adhaeribacter</taxon>
    </lineage>
</organism>
<evidence type="ECO:0000256" key="1">
    <source>
        <dbReference type="SAM" id="Phobius"/>
    </source>
</evidence>
<keyword evidence="3" id="KW-1185">Reference proteome</keyword>
<protein>
    <submittedName>
        <fullName evidence="2">Uncharacterized protein</fullName>
    </submittedName>
</protein>
<sequence length="93" mass="10990">MQLIYFAAFELVLYGGLRYLLFDQPFTQDTKDPTIVPRWVSVVYFILLYLAVVIGAMLLLSNLVPRKHKNQIMRWFWLSLLLMLPFLVLLVNQ</sequence>
<dbReference type="Proteomes" id="UP000253919">
    <property type="component" value="Unassembled WGS sequence"/>
</dbReference>
<feature type="transmembrane region" description="Helical" evidence="1">
    <location>
        <begin position="5"/>
        <end position="22"/>
    </location>
</feature>
<gene>
    <name evidence="2" type="ORF">AHMF7616_00622</name>
</gene>
<evidence type="ECO:0000313" key="3">
    <source>
        <dbReference type="Proteomes" id="UP000253919"/>
    </source>
</evidence>
<accession>A0A369QC64</accession>
<comment type="caution">
    <text evidence="2">The sequence shown here is derived from an EMBL/GenBank/DDBJ whole genome shotgun (WGS) entry which is preliminary data.</text>
</comment>